<organism evidence="7 8">
    <name type="scientific">Christiangramia echinicola</name>
    <dbReference type="NCBI Taxonomy" id="279359"/>
    <lineage>
        <taxon>Bacteria</taxon>
        <taxon>Pseudomonadati</taxon>
        <taxon>Bacteroidota</taxon>
        <taxon>Flavobacteriia</taxon>
        <taxon>Flavobacteriales</taxon>
        <taxon>Flavobacteriaceae</taxon>
        <taxon>Christiangramia</taxon>
    </lineage>
</organism>
<dbReference type="PANTHER" id="PTHR43547:SF2">
    <property type="entry name" value="HYBRID SIGNAL TRANSDUCTION HISTIDINE KINASE C"/>
    <property type="match status" value="1"/>
</dbReference>
<dbReference type="InterPro" id="IPR029016">
    <property type="entry name" value="GAF-like_dom_sf"/>
</dbReference>
<name>A0A1H1RFP3_9FLAO</name>
<dbReference type="PANTHER" id="PTHR43547">
    <property type="entry name" value="TWO-COMPONENT HISTIDINE KINASE"/>
    <property type="match status" value="1"/>
</dbReference>
<dbReference type="GO" id="GO:0000155">
    <property type="term" value="F:phosphorelay sensor kinase activity"/>
    <property type="evidence" value="ECO:0007669"/>
    <property type="project" value="InterPro"/>
</dbReference>
<keyword evidence="5 7" id="KW-0418">Kinase</keyword>
<dbReference type="Gene3D" id="3.30.450.40">
    <property type="match status" value="1"/>
</dbReference>
<protein>
    <recommendedName>
        <fullName evidence="2">histidine kinase</fullName>
        <ecNumber evidence="2">2.7.13.3</ecNumber>
    </recommendedName>
</protein>
<dbReference type="SMART" id="SM00387">
    <property type="entry name" value="HATPase_c"/>
    <property type="match status" value="1"/>
</dbReference>
<dbReference type="SUPFAM" id="SSF47384">
    <property type="entry name" value="Homodimeric domain of signal transducing histidine kinase"/>
    <property type="match status" value="1"/>
</dbReference>
<comment type="catalytic activity">
    <reaction evidence="1">
        <text>ATP + protein L-histidine = ADP + protein N-phospho-L-histidine.</text>
        <dbReference type="EC" id="2.7.13.3"/>
    </reaction>
</comment>
<dbReference type="Pfam" id="PF00512">
    <property type="entry name" value="HisKA"/>
    <property type="match status" value="1"/>
</dbReference>
<evidence type="ECO:0000256" key="4">
    <source>
        <dbReference type="ARBA" id="ARBA00022679"/>
    </source>
</evidence>
<evidence type="ECO:0000313" key="7">
    <source>
        <dbReference type="EMBL" id="SDS34500.1"/>
    </source>
</evidence>
<dbReference type="SUPFAM" id="SSF55781">
    <property type="entry name" value="GAF domain-like"/>
    <property type="match status" value="1"/>
</dbReference>
<dbReference type="InterPro" id="IPR036890">
    <property type="entry name" value="HATPase_C_sf"/>
</dbReference>
<sequence>MKLILSEDKFCYESQRINALKKLEILDTPPDGKFDKITKLTAQLLDMPIAIITLVDTDRIWFKSRYGLDAHEIGRDPGLCASAILSDDLYLIENAKKDIRALANPLVAGSFGLRFYAAVPIQTKDGYNLGTLCVIDKKSRKLDNAKKELLHNLADIVMDQMDLRMDARKAYRYQQQLMYTTAHDLKNPLSLMPLLADMIVRQKDNPKAIEEIGLQIKDAGKRMNRLITELLESAEEDNGKIQLRLKSIDLTEMVKGIVDSNMVRARNKKQNILFHSEKDIILFADHQRLTEIIDNLINNAIKFSPFEKNIYVTIRSEKKFAVVTIKDEGQGLTTDDKKNLFKKFTSLSAKPTGDEISTGLGLSIVKDYVDAHNGRITAISEGKGKGSTFILKLPLSEN</sequence>
<dbReference type="InterPro" id="IPR003018">
    <property type="entry name" value="GAF"/>
</dbReference>
<dbReference type="RefSeq" id="WP_089663450.1">
    <property type="nucleotide sequence ID" value="NZ_LT629745.1"/>
</dbReference>
<dbReference type="PROSITE" id="PS50109">
    <property type="entry name" value="HIS_KIN"/>
    <property type="match status" value="1"/>
</dbReference>
<keyword evidence="8" id="KW-1185">Reference proteome</keyword>
<dbReference type="PRINTS" id="PR00344">
    <property type="entry name" value="BCTRLSENSOR"/>
</dbReference>
<dbReference type="InterPro" id="IPR004358">
    <property type="entry name" value="Sig_transdc_His_kin-like_C"/>
</dbReference>
<keyword evidence="3" id="KW-0597">Phosphoprotein</keyword>
<evidence type="ECO:0000313" key="8">
    <source>
        <dbReference type="Proteomes" id="UP000198858"/>
    </source>
</evidence>
<evidence type="ECO:0000256" key="5">
    <source>
        <dbReference type="ARBA" id="ARBA00022777"/>
    </source>
</evidence>
<keyword evidence="4" id="KW-0808">Transferase</keyword>
<dbReference type="Pfam" id="PF01590">
    <property type="entry name" value="GAF"/>
    <property type="match status" value="1"/>
</dbReference>
<dbReference type="Proteomes" id="UP000198858">
    <property type="component" value="Chromosome I"/>
</dbReference>
<dbReference type="AlphaFoldDB" id="A0A1H1RFP3"/>
<dbReference type="SMART" id="SM00388">
    <property type="entry name" value="HisKA"/>
    <property type="match status" value="1"/>
</dbReference>
<evidence type="ECO:0000256" key="3">
    <source>
        <dbReference type="ARBA" id="ARBA00022553"/>
    </source>
</evidence>
<feature type="domain" description="Histidine kinase" evidence="6">
    <location>
        <begin position="180"/>
        <end position="397"/>
    </location>
</feature>
<gene>
    <name evidence="7" type="ORF">SAMN04488552_2876</name>
</gene>
<dbReference type="SUPFAM" id="SSF55874">
    <property type="entry name" value="ATPase domain of HSP90 chaperone/DNA topoisomerase II/histidine kinase"/>
    <property type="match status" value="1"/>
</dbReference>
<reference evidence="7 8" key="1">
    <citation type="submission" date="2016-10" db="EMBL/GenBank/DDBJ databases">
        <authorList>
            <person name="Varghese N."/>
            <person name="Submissions S."/>
        </authorList>
    </citation>
    <scope>NUCLEOTIDE SEQUENCE [LARGE SCALE GENOMIC DNA]</scope>
    <source>
        <strain evidence="7 8">Mar_2010_102</strain>
    </source>
</reference>
<dbReference type="EMBL" id="LT629745">
    <property type="protein sequence ID" value="SDS34500.1"/>
    <property type="molecule type" value="Genomic_DNA"/>
</dbReference>
<dbReference type="Gene3D" id="1.10.287.130">
    <property type="match status" value="1"/>
</dbReference>
<dbReference type="EC" id="2.7.13.3" evidence="2"/>
<dbReference type="InterPro" id="IPR005467">
    <property type="entry name" value="His_kinase_dom"/>
</dbReference>
<dbReference type="CDD" id="cd00075">
    <property type="entry name" value="HATPase"/>
    <property type="match status" value="1"/>
</dbReference>
<dbReference type="CDD" id="cd00082">
    <property type="entry name" value="HisKA"/>
    <property type="match status" value="1"/>
</dbReference>
<dbReference type="Pfam" id="PF02518">
    <property type="entry name" value="HATPase_c"/>
    <property type="match status" value="1"/>
</dbReference>
<proteinExistence type="predicted"/>
<dbReference type="FunFam" id="3.30.565.10:FF:000006">
    <property type="entry name" value="Sensor histidine kinase WalK"/>
    <property type="match status" value="1"/>
</dbReference>
<evidence type="ECO:0000256" key="2">
    <source>
        <dbReference type="ARBA" id="ARBA00012438"/>
    </source>
</evidence>
<accession>A0A1H1RFP3</accession>
<dbReference type="InterPro" id="IPR036097">
    <property type="entry name" value="HisK_dim/P_sf"/>
</dbReference>
<dbReference type="Gene3D" id="3.30.565.10">
    <property type="entry name" value="Histidine kinase-like ATPase, C-terminal domain"/>
    <property type="match status" value="1"/>
</dbReference>
<dbReference type="InterPro" id="IPR003594">
    <property type="entry name" value="HATPase_dom"/>
</dbReference>
<dbReference type="STRING" id="1250231.SAMN04488552_2876"/>
<evidence type="ECO:0000259" key="6">
    <source>
        <dbReference type="PROSITE" id="PS50109"/>
    </source>
</evidence>
<dbReference type="InterPro" id="IPR003661">
    <property type="entry name" value="HisK_dim/P_dom"/>
</dbReference>
<evidence type="ECO:0000256" key="1">
    <source>
        <dbReference type="ARBA" id="ARBA00000085"/>
    </source>
</evidence>